<keyword evidence="13" id="KW-1185">Reference proteome</keyword>
<evidence type="ECO:0000313" key="12">
    <source>
        <dbReference type="EMBL" id="SJZ67943.1"/>
    </source>
</evidence>
<dbReference type="GO" id="GO:0008379">
    <property type="term" value="F:thioredoxin peroxidase activity"/>
    <property type="evidence" value="ECO:0007669"/>
    <property type="project" value="TreeGrafter"/>
</dbReference>
<dbReference type="InterPro" id="IPR000866">
    <property type="entry name" value="AhpC/TSA"/>
</dbReference>
<evidence type="ECO:0000256" key="8">
    <source>
        <dbReference type="ARBA" id="ARBA00032077"/>
    </source>
</evidence>
<dbReference type="GO" id="GO:0102039">
    <property type="term" value="F:NADH-dependent peroxiredoxin activity"/>
    <property type="evidence" value="ECO:0007669"/>
    <property type="project" value="UniProtKB-EC"/>
</dbReference>
<comment type="catalytic activity">
    <reaction evidence="9">
        <text>a hydroperoxide + NADH + H(+) = an alcohol + NAD(+) + H2O</text>
        <dbReference type="Rhea" id="RHEA:62628"/>
        <dbReference type="ChEBI" id="CHEBI:15377"/>
        <dbReference type="ChEBI" id="CHEBI:15378"/>
        <dbReference type="ChEBI" id="CHEBI:30879"/>
        <dbReference type="ChEBI" id="CHEBI:35924"/>
        <dbReference type="ChEBI" id="CHEBI:57540"/>
        <dbReference type="ChEBI" id="CHEBI:57945"/>
        <dbReference type="EC" id="1.11.1.26"/>
    </reaction>
</comment>
<organism evidence="12 13">
    <name type="scientific">Sediminibacterium ginsengisoli</name>
    <dbReference type="NCBI Taxonomy" id="413434"/>
    <lineage>
        <taxon>Bacteria</taxon>
        <taxon>Pseudomonadati</taxon>
        <taxon>Bacteroidota</taxon>
        <taxon>Chitinophagia</taxon>
        <taxon>Chitinophagales</taxon>
        <taxon>Chitinophagaceae</taxon>
        <taxon>Sediminibacterium</taxon>
    </lineage>
</organism>
<dbReference type="Proteomes" id="UP000190888">
    <property type="component" value="Unassembled WGS sequence"/>
</dbReference>
<dbReference type="InterPro" id="IPR024706">
    <property type="entry name" value="Peroxiredoxin_AhpC-typ"/>
</dbReference>
<dbReference type="InterPro" id="IPR050217">
    <property type="entry name" value="Peroxiredoxin"/>
</dbReference>
<evidence type="ECO:0000256" key="3">
    <source>
        <dbReference type="ARBA" id="ARBA00017462"/>
    </source>
</evidence>
<dbReference type="CDD" id="cd03015">
    <property type="entry name" value="PRX_Typ2cys"/>
    <property type="match status" value="1"/>
</dbReference>
<dbReference type="EC" id="1.11.1.26" evidence="2"/>
<keyword evidence="5" id="KW-0049">Antioxidant</keyword>
<dbReference type="GO" id="GO:0045454">
    <property type="term" value="P:cell redox homeostasis"/>
    <property type="evidence" value="ECO:0007669"/>
    <property type="project" value="TreeGrafter"/>
</dbReference>
<feature type="active site" description="Cysteine sulfenic acid (-SOH) intermediate; for peroxidase activity" evidence="10">
    <location>
        <position position="57"/>
    </location>
</feature>
<evidence type="ECO:0000256" key="10">
    <source>
        <dbReference type="PIRSR" id="PIRSR000239-1"/>
    </source>
</evidence>
<evidence type="ECO:0000256" key="6">
    <source>
        <dbReference type="ARBA" id="ARBA00023002"/>
    </source>
</evidence>
<accession>A0A1T4MLX0</accession>
<dbReference type="Pfam" id="PF00578">
    <property type="entry name" value="AhpC-TSA"/>
    <property type="match status" value="1"/>
</dbReference>
<dbReference type="GO" id="GO:0006979">
    <property type="term" value="P:response to oxidative stress"/>
    <property type="evidence" value="ECO:0007669"/>
    <property type="project" value="TreeGrafter"/>
</dbReference>
<sequence>MSNRVLSIGSQFPAFKKKAVVSIEKGKEFIELTNEFAAAKGKWTVMFWWPKDFTFVCPTEIAEFNKKHSDFTDRDAVLIGASTDSEFVHAAWRRDHADLRDLKFPMLADTSKSLAEELGILDAEEKIAYRATFIIDPQGIVRWVSVYDLNVGRSVQEVIRVLDALQTDELCPCNWSKGEETLTAQLNMN</sequence>
<dbReference type="RefSeq" id="WP_078830914.1">
    <property type="nucleotide sequence ID" value="NZ_FUWH01000003.1"/>
</dbReference>
<name>A0A1T4MLX0_9BACT</name>
<dbReference type="InterPro" id="IPR013766">
    <property type="entry name" value="Thioredoxin_domain"/>
</dbReference>
<dbReference type="AlphaFoldDB" id="A0A1T4MLX0"/>
<evidence type="ECO:0000313" key="13">
    <source>
        <dbReference type="Proteomes" id="UP000190888"/>
    </source>
</evidence>
<dbReference type="Gene3D" id="3.40.30.10">
    <property type="entry name" value="Glutaredoxin"/>
    <property type="match status" value="1"/>
</dbReference>
<dbReference type="OrthoDB" id="9812811at2"/>
<dbReference type="GO" id="GO:0033554">
    <property type="term" value="P:cellular response to stress"/>
    <property type="evidence" value="ECO:0007669"/>
    <property type="project" value="TreeGrafter"/>
</dbReference>
<evidence type="ECO:0000256" key="9">
    <source>
        <dbReference type="ARBA" id="ARBA00047572"/>
    </source>
</evidence>
<dbReference type="PANTHER" id="PTHR10681">
    <property type="entry name" value="THIOREDOXIN PEROXIDASE"/>
    <property type="match status" value="1"/>
</dbReference>
<comment type="subunit">
    <text evidence="1">Homodimer; disulfide-linked, upon oxidation. 5 homodimers assemble to form a ring-like decamer.</text>
</comment>
<dbReference type="STRING" id="413434.SAMN04488132_103450"/>
<evidence type="ECO:0000256" key="4">
    <source>
        <dbReference type="ARBA" id="ARBA00022559"/>
    </source>
</evidence>
<gene>
    <name evidence="12" type="ORF">SAMN04488132_103450</name>
</gene>
<keyword evidence="4" id="KW-0575">Peroxidase</keyword>
<dbReference type="GO" id="GO:0042744">
    <property type="term" value="P:hydrogen peroxide catabolic process"/>
    <property type="evidence" value="ECO:0007669"/>
    <property type="project" value="TreeGrafter"/>
</dbReference>
<dbReference type="PIRSF" id="PIRSF000239">
    <property type="entry name" value="AHPC"/>
    <property type="match status" value="1"/>
</dbReference>
<evidence type="ECO:0000256" key="1">
    <source>
        <dbReference type="ARBA" id="ARBA00011654"/>
    </source>
</evidence>
<proteinExistence type="predicted"/>
<dbReference type="PANTHER" id="PTHR10681:SF121">
    <property type="entry name" value="ALKYL HYDROPEROXIDE REDUCTASE C"/>
    <property type="match status" value="1"/>
</dbReference>
<dbReference type="InterPro" id="IPR036249">
    <property type="entry name" value="Thioredoxin-like_sf"/>
</dbReference>
<dbReference type="EMBL" id="FUWH01000003">
    <property type="protein sequence ID" value="SJZ67943.1"/>
    <property type="molecule type" value="Genomic_DNA"/>
</dbReference>
<dbReference type="PROSITE" id="PS51352">
    <property type="entry name" value="THIOREDOXIN_2"/>
    <property type="match status" value="1"/>
</dbReference>
<evidence type="ECO:0000256" key="5">
    <source>
        <dbReference type="ARBA" id="ARBA00022862"/>
    </source>
</evidence>
<evidence type="ECO:0000256" key="7">
    <source>
        <dbReference type="ARBA" id="ARBA00023284"/>
    </source>
</evidence>
<dbReference type="GO" id="GO:0005829">
    <property type="term" value="C:cytosol"/>
    <property type="evidence" value="ECO:0007669"/>
    <property type="project" value="TreeGrafter"/>
</dbReference>
<reference evidence="12 13" key="1">
    <citation type="submission" date="2017-02" db="EMBL/GenBank/DDBJ databases">
        <authorList>
            <person name="Peterson S.W."/>
        </authorList>
    </citation>
    <scope>NUCLEOTIDE SEQUENCE [LARGE SCALE GENOMIC DNA]</scope>
    <source>
        <strain evidence="12 13">DSM 22335</strain>
    </source>
</reference>
<protein>
    <recommendedName>
        <fullName evidence="3">Alkyl hydroperoxide reductase C</fullName>
        <ecNumber evidence="2">1.11.1.26</ecNumber>
    </recommendedName>
    <alternativeName>
        <fullName evidence="8">Peroxiredoxin</fullName>
    </alternativeName>
</protein>
<dbReference type="SUPFAM" id="SSF52833">
    <property type="entry name" value="Thioredoxin-like"/>
    <property type="match status" value="1"/>
</dbReference>
<evidence type="ECO:0000259" key="11">
    <source>
        <dbReference type="PROSITE" id="PS51352"/>
    </source>
</evidence>
<feature type="domain" description="Thioredoxin" evidence="11">
    <location>
        <begin position="6"/>
        <end position="167"/>
    </location>
</feature>
<keyword evidence="6" id="KW-0560">Oxidoreductase</keyword>
<evidence type="ECO:0000256" key="2">
    <source>
        <dbReference type="ARBA" id="ARBA00013021"/>
    </source>
</evidence>
<keyword evidence="7" id="KW-0676">Redox-active center</keyword>